<gene>
    <name evidence="2" type="ORF">EXIGLDRAFT_529405</name>
</gene>
<sequence length="513" mass="57224">MTREDYLDAGESFVAPVVTESILHQVYQDLYPPLAAHALLHGHINAGRLVHASALYYVQVKRGTKFKARSLEALVDALCPSPSTLPGLPFSPTIDINSTDSVSIFGDAVERMSRDVDLGTAMALVLVNTAREAASPRNTASYRRIVDSLLLQNRISTAANVYAQLVRDWHFRIWLSGASPHSEPLNDPVPAPALPQDRTQLLNARVAAPETDEDAKTSPAADQDSSDAAEESSQDLESSSSSEAMPSNSTEPSSEEASNGPETETDALLLDIYKPEDITPAREMRLDDPTFILPMGNKLLGRIIRAILYPEAVDMRKPDRRFTTAPRWDKDAIIATFVLVELLERRQIGARDISGLLKIASEAPEKPNFPIKLFRGGKLHRVKPYAHIESVLRALMREPPMGERRTQLYLPGTDIPAPPDMLRPLTIEAYNQLLLFGLTRRVSEFELHSLADSMKTLGVEPNQETDEVLFRRTKLAQNRLVDELLARMPRPRQTDSYLEERGVRDRPKFKRRA</sequence>
<feature type="region of interest" description="Disordered" evidence="1">
    <location>
        <begin position="207"/>
        <end position="268"/>
    </location>
</feature>
<organism evidence="2 3">
    <name type="scientific">Exidia glandulosa HHB12029</name>
    <dbReference type="NCBI Taxonomy" id="1314781"/>
    <lineage>
        <taxon>Eukaryota</taxon>
        <taxon>Fungi</taxon>
        <taxon>Dikarya</taxon>
        <taxon>Basidiomycota</taxon>
        <taxon>Agaricomycotina</taxon>
        <taxon>Agaricomycetes</taxon>
        <taxon>Auriculariales</taxon>
        <taxon>Exidiaceae</taxon>
        <taxon>Exidia</taxon>
    </lineage>
</organism>
<evidence type="ECO:0000256" key="1">
    <source>
        <dbReference type="SAM" id="MobiDB-lite"/>
    </source>
</evidence>
<accession>A0A165IXA8</accession>
<reference evidence="2 3" key="1">
    <citation type="journal article" date="2016" name="Mol. Biol. Evol.">
        <title>Comparative Genomics of Early-Diverging Mushroom-Forming Fungi Provides Insights into the Origins of Lignocellulose Decay Capabilities.</title>
        <authorList>
            <person name="Nagy L.G."/>
            <person name="Riley R."/>
            <person name="Tritt A."/>
            <person name="Adam C."/>
            <person name="Daum C."/>
            <person name="Floudas D."/>
            <person name="Sun H."/>
            <person name="Yadav J.S."/>
            <person name="Pangilinan J."/>
            <person name="Larsson K.H."/>
            <person name="Matsuura K."/>
            <person name="Barry K."/>
            <person name="Labutti K."/>
            <person name="Kuo R."/>
            <person name="Ohm R.A."/>
            <person name="Bhattacharya S.S."/>
            <person name="Shirouzu T."/>
            <person name="Yoshinaga Y."/>
            <person name="Martin F.M."/>
            <person name="Grigoriev I.V."/>
            <person name="Hibbett D.S."/>
        </authorList>
    </citation>
    <scope>NUCLEOTIDE SEQUENCE [LARGE SCALE GENOMIC DNA]</scope>
    <source>
        <strain evidence="2 3">HHB12029</strain>
    </source>
</reference>
<dbReference type="EMBL" id="KV425980">
    <property type="protein sequence ID" value="KZV94008.1"/>
    <property type="molecule type" value="Genomic_DNA"/>
</dbReference>
<dbReference type="AlphaFoldDB" id="A0A165IXA8"/>
<name>A0A165IXA8_EXIGL</name>
<keyword evidence="3" id="KW-1185">Reference proteome</keyword>
<protein>
    <submittedName>
        <fullName evidence="2">Uncharacterized protein</fullName>
    </submittedName>
</protein>
<dbReference type="OrthoDB" id="3266859at2759"/>
<feature type="compositionally biased region" description="Polar residues" evidence="1">
    <location>
        <begin position="250"/>
        <end position="262"/>
    </location>
</feature>
<feature type="compositionally biased region" description="Acidic residues" evidence="1">
    <location>
        <begin position="224"/>
        <end position="234"/>
    </location>
</feature>
<feature type="compositionally biased region" description="Low complexity" evidence="1">
    <location>
        <begin position="235"/>
        <end position="249"/>
    </location>
</feature>
<evidence type="ECO:0000313" key="3">
    <source>
        <dbReference type="Proteomes" id="UP000077266"/>
    </source>
</evidence>
<dbReference type="Proteomes" id="UP000077266">
    <property type="component" value="Unassembled WGS sequence"/>
</dbReference>
<proteinExistence type="predicted"/>
<feature type="region of interest" description="Disordered" evidence="1">
    <location>
        <begin position="492"/>
        <end position="513"/>
    </location>
</feature>
<dbReference type="STRING" id="1314781.A0A165IXA8"/>
<evidence type="ECO:0000313" key="2">
    <source>
        <dbReference type="EMBL" id="KZV94008.1"/>
    </source>
</evidence>
<dbReference type="InParanoid" id="A0A165IXA8"/>